<dbReference type="Gene3D" id="1.20.1050.10">
    <property type="match status" value="1"/>
</dbReference>
<dbReference type="AlphaFoldDB" id="A0A450UYX5"/>
<dbReference type="PANTHER" id="PTHR43968:SF6">
    <property type="entry name" value="GLUTATHIONE S-TRANSFERASE OMEGA"/>
    <property type="match status" value="1"/>
</dbReference>
<dbReference type="GO" id="GO:0016740">
    <property type="term" value="F:transferase activity"/>
    <property type="evidence" value="ECO:0007669"/>
    <property type="project" value="UniProtKB-KW"/>
</dbReference>
<evidence type="ECO:0000259" key="2">
    <source>
        <dbReference type="PROSITE" id="PS50405"/>
    </source>
</evidence>
<dbReference type="CDD" id="cd00299">
    <property type="entry name" value="GST_C_family"/>
    <property type="match status" value="1"/>
</dbReference>
<keyword evidence="3" id="KW-0808">Transferase</keyword>
<dbReference type="InterPro" id="IPR050983">
    <property type="entry name" value="GST_Omega/HSP26"/>
</dbReference>
<dbReference type="SUPFAM" id="SSF47616">
    <property type="entry name" value="GST C-terminal domain-like"/>
    <property type="match status" value="1"/>
</dbReference>
<dbReference type="SUPFAM" id="SSF52833">
    <property type="entry name" value="Thioredoxin-like"/>
    <property type="match status" value="1"/>
</dbReference>
<dbReference type="InterPro" id="IPR010987">
    <property type="entry name" value="Glutathione-S-Trfase_C-like"/>
</dbReference>
<dbReference type="InterPro" id="IPR036282">
    <property type="entry name" value="Glutathione-S-Trfase_C_sf"/>
</dbReference>
<dbReference type="PROSITE" id="PS50404">
    <property type="entry name" value="GST_NTER"/>
    <property type="match status" value="1"/>
</dbReference>
<dbReference type="InterPro" id="IPR036249">
    <property type="entry name" value="Thioredoxin-like_sf"/>
</dbReference>
<organism evidence="3">
    <name type="scientific">Candidatus Kentrum sp. LFY</name>
    <dbReference type="NCBI Taxonomy" id="2126342"/>
    <lineage>
        <taxon>Bacteria</taxon>
        <taxon>Pseudomonadati</taxon>
        <taxon>Pseudomonadota</taxon>
        <taxon>Gammaproteobacteria</taxon>
        <taxon>Candidatus Kentrum</taxon>
    </lineage>
</organism>
<dbReference type="EMBL" id="CAADFF010000105">
    <property type="protein sequence ID" value="VFJ97646.1"/>
    <property type="molecule type" value="Genomic_DNA"/>
</dbReference>
<dbReference type="PANTHER" id="PTHR43968">
    <property type="match status" value="1"/>
</dbReference>
<sequence length="229" mass="25791">MELELISFKLCPFVQRASITLLQKGIPHKTTYIDIGDPPLWFLDISPFGKVPVLKVAPDRYLFESAVICEYIDETTPGQLLPEDPFLRARSRSWIEFGSACIMDTIKLIKAKTESEFRDCLDELEDKFERIEDAIDKGPFFNGAKFSLVDAAYAPLFMRLALLPHTIDILTSSTHSKVSTWSRALLALPSVQNSVVEEFPDLFSASIRGKNGYMASKLPSSKDDQLNHN</sequence>
<dbReference type="InterPro" id="IPR004045">
    <property type="entry name" value="Glutathione_S-Trfase_N"/>
</dbReference>
<dbReference type="InterPro" id="IPR040079">
    <property type="entry name" value="Glutathione_S-Trfase"/>
</dbReference>
<evidence type="ECO:0000313" key="3">
    <source>
        <dbReference type="EMBL" id="VFJ97646.1"/>
    </source>
</evidence>
<proteinExistence type="predicted"/>
<reference evidence="3" key="1">
    <citation type="submission" date="2019-02" db="EMBL/GenBank/DDBJ databases">
        <authorList>
            <person name="Gruber-Vodicka R. H."/>
            <person name="Seah K. B. B."/>
        </authorList>
    </citation>
    <scope>NUCLEOTIDE SEQUENCE</scope>
    <source>
        <strain evidence="3">BECK_M7</strain>
    </source>
</reference>
<dbReference type="SFLD" id="SFLDG00358">
    <property type="entry name" value="Main_(cytGST)"/>
    <property type="match status" value="1"/>
</dbReference>
<feature type="domain" description="GST C-terminal" evidence="2">
    <location>
        <begin position="84"/>
        <end position="204"/>
    </location>
</feature>
<feature type="domain" description="GST N-terminal" evidence="1">
    <location>
        <begin position="1"/>
        <end position="80"/>
    </location>
</feature>
<accession>A0A450UYX5</accession>
<dbReference type="Pfam" id="PF13417">
    <property type="entry name" value="GST_N_3"/>
    <property type="match status" value="1"/>
</dbReference>
<evidence type="ECO:0000259" key="1">
    <source>
        <dbReference type="PROSITE" id="PS50404"/>
    </source>
</evidence>
<dbReference type="PROSITE" id="PS50405">
    <property type="entry name" value="GST_CTER"/>
    <property type="match status" value="1"/>
</dbReference>
<dbReference type="SFLD" id="SFLDS00019">
    <property type="entry name" value="Glutathione_Transferase_(cytos"/>
    <property type="match status" value="1"/>
</dbReference>
<dbReference type="Pfam" id="PF13410">
    <property type="entry name" value="GST_C_2"/>
    <property type="match status" value="1"/>
</dbReference>
<name>A0A450UYX5_9GAMM</name>
<dbReference type="GO" id="GO:0005737">
    <property type="term" value="C:cytoplasm"/>
    <property type="evidence" value="ECO:0007669"/>
    <property type="project" value="TreeGrafter"/>
</dbReference>
<dbReference type="Gene3D" id="3.40.30.10">
    <property type="entry name" value="Glutaredoxin"/>
    <property type="match status" value="1"/>
</dbReference>
<protein>
    <submittedName>
        <fullName evidence="3">Glutathione S-transferase</fullName>
    </submittedName>
</protein>
<gene>
    <name evidence="3" type="ORF">BECKLFY1418B_GA0070995_11057</name>
</gene>